<evidence type="ECO:0000313" key="9">
    <source>
        <dbReference type="EMBL" id="MBS7526102.1"/>
    </source>
</evidence>
<sequence length="82" mass="9307">MFPILLLIILLLVSSLRIIIGPTIWDRMLGLNMVSSKLIMLLVLIASFRQQTFILDVSLTYALLGFIGMIFMSLYIQGKGRF</sequence>
<evidence type="ECO:0000256" key="2">
    <source>
        <dbReference type="ARBA" id="ARBA00009212"/>
    </source>
</evidence>
<keyword evidence="5 8" id="KW-0812">Transmembrane</keyword>
<protein>
    <submittedName>
        <fullName evidence="9">PH regulation protein F</fullName>
    </submittedName>
</protein>
<evidence type="ECO:0000256" key="4">
    <source>
        <dbReference type="ARBA" id="ARBA00022475"/>
    </source>
</evidence>
<comment type="subcellular location">
    <subcellularLocation>
        <location evidence="1">Cell membrane</location>
        <topology evidence="1">Multi-pass membrane protein</topology>
    </subcellularLocation>
</comment>
<dbReference type="Pfam" id="PF04066">
    <property type="entry name" value="MrpF_PhaF"/>
    <property type="match status" value="1"/>
</dbReference>
<evidence type="ECO:0000313" key="10">
    <source>
        <dbReference type="Proteomes" id="UP000746471"/>
    </source>
</evidence>
<evidence type="ECO:0000256" key="1">
    <source>
        <dbReference type="ARBA" id="ARBA00004651"/>
    </source>
</evidence>
<reference evidence="9 10" key="1">
    <citation type="submission" date="2021-05" db="EMBL/GenBank/DDBJ databases">
        <title>Fusibacter ferrireducens sp. nov., an anaerobic, sulfur- and Fe-reducing bacterium isolated from the mangrove sediment.</title>
        <authorList>
            <person name="Qiu D."/>
        </authorList>
    </citation>
    <scope>NUCLEOTIDE SEQUENCE [LARGE SCALE GENOMIC DNA]</scope>
    <source>
        <strain evidence="9 10">DSM 12116</strain>
    </source>
</reference>
<evidence type="ECO:0000256" key="8">
    <source>
        <dbReference type="SAM" id="Phobius"/>
    </source>
</evidence>
<dbReference type="PANTHER" id="PTHR34702:SF1">
    <property type="entry name" value="NA(+)_H(+) ANTIPORTER SUBUNIT F"/>
    <property type="match status" value="1"/>
</dbReference>
<keyword evidence="4" id="KW-1003">Cell membrane</keyword>
<keyword evidence="3" id="KW-0813">Transport</keyword>
<name>A0ABS5PML5_9FIRM</name>
<keyword evidence="6 8" id="KW-1133">Transmembrane helix</keyword>
<evidence type="ECO:0000256" key="7">
    <source>
        <dbReference type="ARBA" id="ARBA00023136"/>
    </source>
</evidence>
<keyword evidence="10" id="KW-1185">Reference proteome</keyword>
<dbReference type="EMBL" id="JAHBCL010000007">
    <property type="protein sequence ID" value="MBS7526102.1"/>
    <property type="molecule type" value="Genomic_DNA"/>
</dbReference>
<feature type="transmembrane region" description="Helical" evidence="8">
    <location>
        <begin position="53"/>
        <end position="76"/>
    </location>
</feature>
<dbReference type="Proteomes" id="UP000746471">
    <property type="component" value="Unassembled WGS sequence"/>
</dbReference>
<feature type="transmembrane region" description="Helical" evidence="8">
    <location>
        <begin position="27"/>
        <end position="46"/>
    </location>
</feature>
<dbReference type="PANTHER" id="PTHR34702">
    <property type="entry name" value="NA(+)/H(+) ANTIPORTER SUBUNIT F1"/>
    <property type="match status" value="1"/>
</dbReference>
<evidence type="ECO:0000256" key="3">
    <source>
        <dbReference type="ARBA" id="ARBA00022448"/>
    </source>
</evidence>
<gene>
    <name evidence="9" type="ORF">KHM83_05400</name>
</gene>
<evidence type="ECO:0000256" key="6">
    <source>
        <dbReference type="ARBA" id="ARBA00022989"/>
    </source>
</evidence>
<evidence type="ECO:0000256" key="5">
    <source>
        <dbReference type="ARBA" id="ARBA00022692"/>
    </source>
</evidence>
<organism evidence="9 10">
    <name type="scientific">Fusibacter paucivorans</name>
    <dbReference type="NCBI Taxonomy" id="76009"/>
    <lineage>
        <taxon>Bacteria</taxon>
        <taxon>Bacillati</taxon>
        <taxon>Bacillota</taxon>
        <taxon>Clostridia</taxon>
        <taxon>Eubacteriales</taxon>
        <taxon>Eubacteriales Family XII. Incertae Sedis</taxon>
        <taxon>Fusibacter</taxon>
    </lineage>
</organism>
<proteinExistence type="inferred from homology"/>
<keyword evidence="7 8" id="KW-0472">Membrane</keyword>
<comment type="similarity">
    <text evidence="2">Belongs to the CPA3 antiporters (TC 2.A.63) subunit F family.</text>
</comment>
<dbReference type="InterPro" id="IPR007208">
    <property type="entry name" value="MrpF/PhaF-like"/>
</dbReference>
<comment type="caution">
    <text evidence="9">The sequence shown here is derived from an EMBL/GenBank/DDBJ whole genome shotgun (WGS) entry which is preliminary data.</text>
</comment>
<dbReference type="RefSeq" id="WP_213235886.1">
    <property type="nucleotide sequence ID" value="NZ_JAHBCL010000007.1"/>
</dbReference>
<accession>A0ABS5PML5</accession>